<dbReference type="PANTHER" id="PTHR15715:SF17">
    <property type="entry name" value="CENTROSOMAL PROTEIN OF 170 KDA"/>
    <property type="match status" value="1"/>
</dbReference>
<reference evidence="3 4" key="1">
    <citation type="submission" date="2020-02" db="EMBL/GenBank/DDBJ databases">
        <title>Esox lucius (northern pike) genome, fEsoLuc1, primary haplotype.</title>
        <authorList>
            <person name="Myers G."/>
            <person name="Karagic N."/>
            <person name="Meyer A."/>
            <person name="Pippel M."/>
            <person name="Reichard M."/>
            <person name="Winkler S."/>
            <person name="Tracey A."/>
            <person name="Sims Y."/>
            <person name="Howe K."/>
            <person name="Rhie A."/>
            <person name="Formenti G."/>
            <person name="Durbin R."/>
            <person name="Fedrigo O."/>
            <person name="Jarvis E.D."/>
        </authorList>
    </citation>
    <scope>NUCLEOTIDE SEQUENCE [LARGE SCALE GENOMIC DNA]</scope>
</reference>
<dbReference type="Proteomes" id="UP000265140">
    <property type="component" value="Chromosome 9"/>
</dbReference>
<feature type="transmembrane region" description="Helical" evidence="1">
    <location>
        <begin position="96"/>
        <end position="119"/>
    </location>
</feature>
<dbReference type="InterPro" id="IPR000253">
    <property type="entry name" value="FHA_dom"/>
</dbReference>
<dbReference type="InterPro" id="IPR008984">
    <property type="entry name" value="SMAD_FHA_dom_sf"/>
</dbReference>
<dbReference type="PANTHER" id="PTHR15715">
    <property type="entry name" value="CENTROSOMAL PROTEIN OF 170 KDA"/>
    <property type="match status" value="1"/>
</dbReference>
<keyword evidence="1" id="KW-0472">Membrane</keyword>
<dbReference type="Ensembl" id="ENSELUT00000107138.1">
    <property type="protein sequence ID" value="ENSELUP00000091081.1"/>
    <property type="gene ID" value="ENSELUG00000036945.1"/>
</dbReference>
<dbReference type="Pfam" id="PF00498">
    <property type="entry name" value="FHA"/>
    <property type="match status" value="1"/>
</dbReference>
<sequence length="122" mass="14111">MSVSSWFLVSGGGTRHRLPWEMIFVGRDDCELMLQSRSVDKQHAVINYEPSTDEHKVKDLGSLNGTFVNDVRIQEQMYITLKTDDKLRFGYDILSYSFKAFALMSLLQGIFASCLWFAFRTR</sequence>
<evidence type="ECO:0000313" key="3">
    <source>
        <dbReference type="Ensembl" id="ENSELUP00000091081.1"/>
    </source>
</evidence>
<reference evidence="3" key="2">
    <citation type="submission" date="2025-08" db="UniProtKB">
        <authorList>
            <consortium name="Ensembl"/>
        </authorList>
    </citation>
    <scope>IDENTIFICATION</scope>
</reference>
<dbReference type="GO" id="GO:0005814">
    <property type="term" value="C:centriole"/>
    <property type="evidence" value="ECO:0007669"/>
    <property type="project" value="TreeGrafter"/>
</dbReference>
<dbReference type="Gene3D" id="2.60.200.20">
    <property type="match status" value="1"/>
</dbReference>
<dbReference type="GeneTree" id="ENSGT00940000155103"/>
<keyword evidence="1" id="KW-0812">Transmembrane</keyword>
<accession>A0AAY5KQV7</accession>
<dbReference type="InterPro" id="IPR051176">
    <property type="entry name" value="Cent_Immune-Sig_Mod"/>
</dbReference>
<keyword evidence="1" id="KW-1133">Transmembrane helix</keyword>
<dbReference type="SUPFAM" id="SSF49879">
    <property type="entry name" value="SMAD/FHA domain"/>
    <property type="match status" value="1"/>
</dbReference>
<name>A0AAY5KQV7_ESOLU</name>
<dbReference type="AlphaFoldDB" id="A0AAY5KQV7"/>
<dbReference type="SMART" id="SM00240">
    <property type="entry name" value="FHA"/>
    <property type="match status" value="1"/>
</dbReference>
<protein>
    <recommendedName>
        <fullName evidence="2">FHA domain-containing protein</fullName>
    </recommendedName>
</protein>
<proteinExistence type="predicted"/>
<dbReference type="PROSITE" id="PS50006">
    <property type="entry name" value="FHA_DOMAIN"/>
    <property type="match status" value="1"/>
</dbReference>
<reference evidence="3" key="3">
    <citation type="submission" date="2025-09" db="UniProtKB">
        <authorList>
            <consortium name="Ensembl"/>
        </authorList>
    </citation>
    <scope>IDENTIFICATION</scope>
</reference>
<feature type="domain" description="FHA" evidence="2">
    <location>
        <begin position="23"/>
        <end position="73"/>
    </location>
</feature>
<evidence type="ECO:0000259" key="2">
    <source>
        <dbReference type="PROSITE" id="PS50006"/>
    </source>
</evidence>
<evidence type="ECO:0000313" key="4">
    <source>
        <dbReference type="Proteomes" id="UP000265140"/>
    </source>
</evidence>
<keyword evidence="4" id="KW-1185">Reference proteome</keyword>
<evidence type="ECO:0000256" key="1">
    <source>
        <dbReference type="SAM" id="Phobius"/>
    </source>
</evidence>
<organism evidence="3 4">
    <name type="scientific">Esox lucius</name>
    <name type="common">Northern pike</name>
    <dbReference type="NCBI Taxonomy" id="8010"/>
    <lineage>
        <taxon>Eukaryota</taxon>
        <taxon>Metazoa</taxon>
        <taxon>Chordata</taxon>
        <taxon>Craniata</taxon>
        <taxon>Vertebrata</taxon>
        <taxon>Euteleostomi</taxon>
        <taxon>Actinopterygii</taxon>
        <taxon>Neopterygii</taxon>
        <taxon>Teleostei</taxon>
        <taxon>Protacanthopterygii</taxon>
        <taxon>Esociformes</taxon>
        <taxon>Esocidae</taxon>
        <taxon>Esox</taxon>
    </lineage>
</organism>